<keyword evidence="1" id="KW-1185">Reference proteome</keyword>
<dbReference type="Proteomes" id="UP000887565">
    <property type="component" value="Unplaced"/>
</dbReference>
<accession>A0A915L1Z4</accession>
<evidence type="ECO:0000313" key="1">
    <source>
        <dbReference type="Proteomes" id="UP000887565"/>
    </source>
</evidence>
<dbReference type="AlphaFoldDB" id="A0A915L1Z4"/>
<evidence type="ECO:0000313" key="2">
    <source>
        <dbReference type="WBParaSite" id="nRc.2.0.1.t45088-RA"/>
    </source>
</evidence>
<organism evidence="1 2">
    <name type="scientific">Romanomermis culicivorax</name>
    <name type="common">Nematode worm</name>
    <dbReference type="NCBI Taxonomy" id="13658"/>
    <lineage>
        <taxon>Eukaryota</taxon>
        <taxon>Metazoa</taxon>
        <taxon>Ecdysozoa</taxon>
        <taxon>Nematoda</taxon>
        <taxon>Enoplea</taxon>
        <taxon>Dorylaimia</taxon>
        <taxon>Mermithida</taxon>
        <taxon>Mermithoidea</taxon>
        <taxon>Mermithidae</taxon>
        <taxon>Romanomermis</taxon>
    </lineage>
</organism>
<reference evidence="2" key="1">
    <citation type="submission" date="2022-11" db="UniProtKB">
        <authorList>
            <consortium name="WormBaseParasite"/>
        </authorList>
    </citation>
    <scope>IDENTIFICATION</scope>
</reference>
<protein>
    <submittedName>
        <fullName evidence="2">Uncharacterized protein</fullName>
    </submittedName>
</protein>
<dbReference type="WBParaSite" id="nRc.2.0.1.t45088-RA">
    <property type="protein sequence ID" value="nRc.2.0.1.t45088-RA"/>
    <property type="gene ID" value="nRc.2.0.1.g45088"/>
</dbReference>
<name>A0A915L1Z4_ROMCU</name>
<proteinExistence type="predicted"/>
<sequence>MPAVEQKGIEPPSPMKVDDDFTIDKLVIDENVAETPDSKMADSKETDFKPAICNDAGALAAPQLPWPQTAANTETDQNIEGTNSTDSFVNLDELLAPATTQANPRTIAVA</sequence>